<feature type="transmembrane region" description="Helical" evidence="7">
    <location>
        <begin position="644"/>
        <end position="667"/>
    </location>
</feature>
<dbReference type="GeneID" id="54301792"/>
<dbReference type="GO" id="GO:0016020">
    <property type="term" value="C:membrane"/>
    <property type="evidence" value="ECO:0007669"/>
    <property type="project" value="UniProtKB-SubCell"/>
</dbReference>
<feature type="transmembrane region" description="Helical" evidence="7">
    <location>
        <begin position="1122"/>
        <end position="1139"/>
    </location>
</feature>
<accession>A0A6A6B651</accession>
<feature type="compositionally biased region" description="Polar residues" evidence="6">
    <location>
        <begin position="1"/>
        <end position="17"/>
    </location>
</feature>
<dbReference type="PANTHER" id="PTHR43791">
    <property type="entry name" value="PERMEASE-RELATED"/>
    <property type="match status" value="1"/>
</dbReference>
<evidence type="ECO:0000256" key="1">
    <source>
        <dbReference type="ARBA" id="ARBA00004141"/>
    </source>
</evidence>
<dbReference type="GO" id="GO:0022857">
    <property type="term" value="F:transmembrane transporter activity"/>
    <property type="evidence" value="ECO:0007669"/>
    <property type="project" value="TreeGrafter"/>
</dbReference>
<dbReference type="EMBL" id="ML995492">
    <property type="protein sequence ID" value="KAF2139490.1"/>
    <property type="molecule type" value="Genomic_DNA"/>
</dbReference>
<keyword evidence="5 7" id="KW-0472">Membrane</keyword>
<dbReference type="Proteomes" id="UP000799438">
    <property type="component" value="Unassembled WGS sequence"/>
</dbReference>
<evidence type="ECO:0000256" key="6">
    <source>
        <dbReference type="SAM" id="MobiDB-lite"/>
    </source>
</evidence>
<dbReference type="Gene3D" id="1.20.1250.20">
    <property type="entry name" value="MFS general substrate transporter like domains"/>
    <property type="match status" value="1"/>
</dbReference>
<reference evidence="8" key="1">
    <citation type="journal article" date="2020" name="Stud. Mycol.">
        <title>101 Dothideomycetes genomes: a test case for predicting lifestyles and emergence of pathogens.</title>
        <authorList>
            <person name="Haridas S."/>
            <person name="Albert R."/>
            <person name="Binder M."/>
            <person name="Bloem J."/>
            <person name="Labutti K."/>
            <person name="Salamov A."/>
            <person name="Andreopoulos B."/>
            <person name="Baker S."/>
            <person name="Barry K."/>
            <person name="Bills G."/>
            <person name="Bluhm B."/>
            <person name="Cannon C."/>
            <person name="Castanera R."/>
            <person name="Culley D."/>
            <person name="Daum C."/>
            <person name="Ezra D."/>
            <person name="Gonzalez J."/>
            <person name="Henrissat B."/>
            <person name="Kuo A."/>
            <person name="Liang C."/>
            <person name="Lipzen A."/>
            <person name="Lutzoni F."/>
            <person name="Magnuson J."/>
            <person name="Mondo S."/>
            <person name="Nolan M."/>
            <person name="Ohm R."/>
            <person name="Pangilinan J."/>
            <person name="Park H.-J."/>
            <person name="Ramirez L."/>
            <person name="Alfaro M."/>
            <person name="Sun H."/>
            <person name="Tritt A."/>
            <person name="Yoshinaga Y."/>
            <person name="Zwiers L.-H."/>
            <person name="Turgeon B."/>
            <person name="Goodwin S."/>
            <person name="Spatafora J."/>
            <person name="Crous P."/>
            <person name="Grigoriev I."/>
        </authorList>
    </citation>
    <scope>NUCLEOTIDE SEQUENCE</scope>
    <source>
        <strain evidence="8">CBS 121167</strain>
    </source>
</reference>
<evidence type="ECO:0000313" key="9">
    <source>
        <dbReference type="Proteomes" id="UP000799438"/>
    </source>
</evidence>
<comment type="subcellular location">
    <subcellularLocation>
        <location evidence="1">Membrane</location>
        <topology evidence="1">Multi-pass membrane protein</topology>
    </subcellularLocation>
</comment>
<feature type="transmembrane region" description="Helical" evidence="7">
    <location>
        <begin position="1221"/>
        <end position="1242"/>
    </location>
</feature>
<feature type="transmembrane region" description="Helical" evidence="7">
    <location>
        <begin position="906"/>
        <end position="934"/>
    </location>
</feature>
<name>A0A6A6B651_9PEZI</name>
<feature type="transmembrane region" description="Helical" evidence="7">
    <location>
        <begin position="995"/>
        <end position="1015"/>
    </location>
</feature>
<keyword evidence="2" id="KW-0813">Transport</keyword>
<feature type="transmembrane region" description="Helical" evidence="7">
    <location>
        <begin position="964"/>
        <end position="983"/>
    </location>
</feature>
<feature type="transmembrane region" description="Helical" evidence="7">
    <location>
        <begin position="1151"/>
        <end position="1172"/>
    </location>
</feature>
<dbReference type="SUPFAM" id="SSF103473">
    <property type="entry name" value="MFS general substrate transporter"/>
    <property type="match status" value="1"/>
</dbReference>
<protein>
    <recommendedName>
        <fullName evidence="10">Heterokaryon incompatibility domain-containing protein</fullName>
    </recommendedName>
</protein>
<evidence type="ECO:0000256" key="2">
    <source>
        <dbReference type="ARBA" id="ARBA00022448"/>
    </source>
</evidence>
<feature type="transmembrane region" description="Helical" evidence="7">
    <location>
        <begin position="616"/>
        <end position="638"/>
    </location>
</feature>
<organism evidence="8 9">
    <name type="scientific">Aplosporella prunicola CBS 121167</name>
    <dbReference type="NCBI Taxonomy" id="1176127"/>
    <lineage>
        <taxon>Eukaryota</taxon>
        <taxon>Fungi</taxon>
        <taxon>Dikarya</taxon>
        <taxon>Ascomycota</taxon>
        <taxon>Pezizomycotina</taxon>
        <taxon>Dothideomycetes</taxon>
        <taxon>Dothideomycetes incertae sedis</taxon>
        <taxon>Botryosphaeriales</taxon>
        <taxon>Aplosporellaceae</taxon>
        <taxon>Aplosporella</taxon>
    </lineage>
</organism>
<feature type="region of interest" description="Disordered" evidence="6">
    <location>
        <begin position="1"/>
        <end position="36"/>
    </location>
</feature>
<keyword evidence="9" id="KW-1185">Reference proteome</keyword>
<keyword evidence="4 7" id="KW-1133">Transmembrane helix</keyword>
<evidence type="ECO:0000256" key="7">
    <source>
        <dbReference type="SAM" id="Phobius"/>
    </source>
</evidence>
<keyword evidence="3 7" id="KW-0812">Transmembrane</keyword>
<gene>
    <name evidence="8" type="ORF">K452DRAFT_320163</name>
</gene>
<dbReference type="RefSeq" id="XP_033395203.1">
    <property type="nucleotide sequence ID" value="XM_033544296.1"/>
</dbReference>
<evidence type="ECO:0008006" key="10">
    <source>
        <dbReference type="Google" id="ProtNLM"/>
    </source>
</evidence>
<dbReference type="PANTHER" id="PTHR43791:SF7">
    <property type="entry name" value="MAJOR FACILITATOR SUPERFAMILY (MFS) PROFILE DOMAIN-CONTAINING PROTEIN"/>
    <property type="match status" value="1"/>
</dbReference>
<evidence type="ECO:0000256" key="3">
    <source>
        <dbReference type="ARBA" id="ARBA00022692"/>
    </source>
</evidence>
<feature type="transmembrane region" description="Helical" evidence="7">
    <location>
        <begin position="1184"/>
        <end position="1201"/>
    </location>
</feature>
<sequence length="1285" mass="145129">MAHGHASSSNLMQTSTSRTHDESRSPENSGIHSDEGDYCDLEKEMFIKHRDASGRVQWISAADKREWYLRPKDGRLAPLKVQGFNQPRHIEASWERTGTPEEETPTIIQLLYWTYASILEERARGTSRAESWIILGLKWLPSCTMMLFMLLIPQNLEGDFRNNGFYDPVRYKDWGYAKTAKNPAENRQQDQNNESDEAEEAPLLHSPPNDGDIELPSYPTENHLLAVRPTEEDDFDTDFDYLPARQFRPRYLCFLNSAAEVADGALECTTWNVSDYIKEHGKNPTTEYIFLSYTRKQFCVATDTELATWNVSDQERARLSALSKEDRATLRHYGTRAARAAGVPAFWLDFECLRENNDGPNDNHDLDDVWRICDIVRAAHSMVILLGPSINDKSEPYSPSSQTCWFHEWGSRLWTLPEILLCPPEHRVSLYTIGVRDGPELLAKRNFATRAWKDAKLVRQLIDHYESSIHLTPLELVSIALECFQVRQTDQRTGGDMSYALMGLLRRRPKVDRTDSGFQAFARLSLSNDSDMLLERLICMLPPRYDAKWYQIRDAWGAHLWDIEPTTQIAGIADDETVILDGAYGATINWKSMRPQAFIKRNTVARKIMKIILRGAPAYFLTGLSFIVAAAITASLAGGSTPTGLFVGGLVVLIPTVAILLLAPVMLHSIYRGKFWSTQGAFIGLEGDVDIGMAERFLFGFNCGRLKWSTNGSVISRHYSLDGECMGKAPSPARAHNSSPTSKRFTLVDTFTMTATAFDADRPPTAVIICGREGGMQRAILCSYDWQAQTFCRETVLRMPTLVLDRMFRIDRFRLALSRTFSELDAGSTVHRLPSGRVSADPNPGMNARFKADLLMLPLMWVIYGLQHQYDNIPDYYDSIYIPSQIGWLVGVWPVVYAMRYFDTKIVFSAGMLLNGCIILLFLISLNTIGIQVLRACEGIAKSVTVPACLLLMQMWYKTEEQTARTVIWATAGPILAAVSLSINYSQKNSASTAWTSIEGTMLLLLAFGTFFLLGTPEQVSWLSRQQAKQVSARVEANMTKSSSRLSRKRHHWPWAQVRTSFLDPQIYFFFMVSLLDALPNGKVAAYLEVLQTESDALRILPSLGWFLIVGVVTTMWQNLRFAFMALSVVLALVGRIVLTLRPGHTTEKGLFFGAWTLIGMGDITQILLWSLFTANISGRVRKAFILCTLFTGYTLGHIITRKVFNDEFTAFAEQARFIPFVASCASVELVLLALWAAWLVWQNKTRAQKVSDMDVSPEESRRLGVLEADDDATDVENVHFRYHY</sequence>
<proteinExistence type="predicted"/>
<feature type="region of interest" description="Disordered" evidence="6">
    <location>
        <begin position="182"/>
        <end position="215"/>
    </location>
</feature>
<dbReference type="OrthoDB" id="2624308at2759"/>
<dbReference type="InterPro" id="IPR036259">
    <property type="entry name" value="MFS_trans_sf"/>
</dbReference>
<evidence type="ECO:0000313" key="8">
    <source>
        <dbReference type="EMBL" id="KAF2139490.1"/>
    </source>
</evidence>
<evidence type="ECO:0000256" key="4">
    <source>
        <dbReference type="ARBA" id="ARBA00022989"/>
    </source>
</evidence>
<evidence type="ECO:0000256" key="5">
    <source>
        <dbReference type="ARBA" id="ARBA00023136"/>
    </source>
</evidence>